<sequence length="216" mass="22538">METNSAFPLGLNPNGATAARDGLLPFETLGGRSPDALFAMEVSPPLERSGFALVEDQQRVVNKDRNAAADNGDAGSELPSLPAGFEAGMDAAGGGGALEPTQAVEVPVSSVPQVSLPLVWTGPAGVHPARPLGPLVPVLSLYLSLFEEIGTAEPAIPKASSVRFIESSPRRPVIVISDRNDGVQDPKRAILRNSITGWVVVPRVNSPKMDMGSVKD</sequence>
<gene>
    <name evidence="2" type="ORF">V6N12_060151</name>
</gene>
<dbReference type="Proteomes" id="UP001472677">
    <property type="component" value="Unassembled WGS sequence"/>
</dbReference>
<dbReference type="EMBL" id="JBBPBM010000036">
    <property type="protein sequence ID" value="KAK8529369.1"/>
    <property type="molecule type" value="Genomic_DNA"/>
</dbReference>
<reference evidence="2 3" key="1">
    <citation type="journal article" date="2024" name="G3 (Bethesda)">
        <title>Genome assembly of Hibiscus sabdariffa L. provides insights into metabolisms of medicinal natural products.</title>
        <authorList>
            <person name="Kim T."/>
        </authorList>
    </citation>
    <scope>NUCLEOTIDE SEQUENCE [LARGE SCALE GENOMIC DNA]</scope>
    <source>
        <strain evidence="2">TK-2024</strain>
        <tissue evidence="2">Old leaves</tissue>
    </source>
</reference>
<evidence type="ECO:0000256" key="1">
    <source>
        <dbReference type="SAM" id="MobiDB-lite"/>
    </source>
</evidence>
<evidence type="ECO:0000313" key="3">
    <source>
        <dbReference type="Proteomes" id="UP001472677"/>
    </source>
</evidence>
<organism evidence="2 3">
    <name type="scientific">Hibiscus sabdariffa</name>
    <name type="common">roselle</name>
    <dbReference type="NCBI Taxonomy" id="183260"/>
    <lineage>
        <taxon>Eukaryota</taxon>
        <taxon>Viridiplantae</taxon>
        <taxon>Streptophyta</taxon>
        <taxon>Embryophyta</taxon>
        <taxon>Tracheophyta</taxon>
        <taxon>Spermatophyta</taxon>
        <taxon>Magnoliopsida</taxon>
        <taxon>eudicotyledons</taxon>
        <taxon>Gunneridae</taxon>
        <taxon>Pentapetalae</taxon>
        <taxon>rosids</taxon>
        <taxon>malvids</taxon>
        <taxon>Malvales</taxon>
        <taxon>Malvaceae</taxon>
        <taxon>Malvoideae</taxon>
        <taxon>Hibiscus</taxon>
    </lineage>
</organism>
<feature type="region of interest" description="Disordered" evidence="1">
    <location>
        <begin position="66"/>
        <end position="91"/>
    </location>
</feature>
<proteinExistence type="predicted"/>
<accession>A0ABR2D3N1</accession>
<evidence type="ECO:0000313" key="2">
    <source>
        <dbReference type="EMBL" id="KAK8529369.1"/>
    </source>
</evidence>
<protein>
    <submittedName>
        <fullName evidence="2">Uncharacterized protein</fullName>
    </submittedName>
</protein>
<comment type="caution">
    <text evidence="2">The sequence shown here is derived from an EMBL/GenBank/DDBJ whole genome shotgun (WGS) entry which is preliminary data.</text>
</comment>
<name>A0ABR2D3N1_9ROSI</name>
<keyword evidence="3" id="KW-1185">Reference proteome</keyword>